<accession>K2JAP9</accession>
<dbReference type="InterPro" id="IPR036388">
    <property type="entry name" value="WH-like_DNA-bd_sf"/>
</dbReference>
<dbReference type="STRING" id="1207063.P24_18391"/>
<dbReference type="PANTHER" id="PTHR13504">
    <property type="entry name" value="FIDO DOMAIN-CONTAINING PROTEIN DDB_G0283145"/>
    <property type="match status" value="1"/>
</dbReference>
<organism evidence="4 5">
    <name type="scientific">Oceanibaculum indicum P24</name>
    <dbReference type="NCBI Taxonomy" id="1207063"/>
    <lineage>
        <taxon>Bacteria</taxon>
        <taxon>Pseudomonadati</taxon>
        <taxon>Pseudomonadota</taxon>
        <taxon>Alphaproteobacteria</taxon>
        <taxon>Rhodospirillales</taxon>
        <taxon>Oceanibaculaceae</taxon>
        <taxon>Oceanibaculum</taxon>
    </lineage>
</organism>
<dbReference type="Gene3D" id="1.10.10.10">
    <property type="entry name" value="Winged helix-like DNA-binding domain superfamily/Winged helix DNA-binding domain"/>
    <property type="match status" value="1"/>
</dbReference>
<dbReference type="InterPro" id="IPR025230">
    <property type="entry name" value="DUF4172"/>
</dbReference>
<proteinExistence type="predicted"/>
<dbReference type="PANTHER" id="PTHR13504:SF33">
    <property type="entry name" value="FIC FAMILY PROTEIN"/>
    <property type="match status" value="1"/>
</dbReference>
<dbReference type="Pfam" id="PF02661">
    <property type="entry name" value="Fic"/>
    <property type="match status" value="1"/>
</dbReference>
<dbReference type="SUPFAM" id="SSF140931">
    <property type="entry name" value="Fic-like"/>
    <property type="match status" value="1"/>
</dbReference>
<keyword evidence="2" id="KW-0067">ATP-binding</keyword>
<evidence type="ECO:0000313" key="5">
    <source>
        <dbReference type="Proteomes" id="UP000006746"/>
    </source>
</evidence>
<feature type="domain" description="Fido" evidence="3">
    <location>
        <begin position="129"/>
        <end position="286"/>
    </location>
</feature>
<protein>
    <recommendedName>
        <fullName evidence="3">Fido domain-containing protein</fullName>
    </recommendedName>
</protein>
<dbReference type="AlphaFoldDB" id="K2JAP9"/>
<dbReference type="Proteomes" id="UP000006746">
    <property type="component" value="Unassembled WGS sequence"/>
</dbReference>
<feature type="binding site" evidence="2">
    <location>
        <begin position="225"/>
        <end position="232"/>
    </location>
    <ligand>
        <name>ATP</name>
        <dbReference type="ChEBI" id="CHEBI:30616"/>
    </ligand>
</feature>
<evidence type="ECO:0000256" key="2">
    <source>
        <dbReference type="PIRSR" id="PIRSR640198-2"/>
    </source>
</evidence>
<evidence type="ECO:0000259" key="3">
    <source>
        <dbReference type="PROSITE" id="PS51459"/>
    </source>
</evidence>
<keyword evidence="2" id="KW-0547">Nucleotide-binding</keyword>
<dbReference type="EMBL" id="AMRL01000044">
    <property type="protein sequence ID" value="EKE67604.1"/>
    <property type="molecule type" value="Genomic_DNA"/>
</dbReference>
<feature type="binding site" evidence="2">
    <location>
        <begin position="263"/>
        <end position="264"/>
    </location>
    <ligand>
        <name>ATP</name>
        <dbReference type="ChEBI" id="CHEBI:30616"/>
    </ligand>
</feature>
<dbReference type="InterPro" id="IPR003812">
    <property type="entry name" value="Fido"/>
</dbReference>
<dbReference type="InterPro" id="IPR036597">
    <property type="entry name" value="Fido-like_dom_sf"/>
</dbReference>
<evidence type="ECO:0000256" key="1">
    <source>
        <dbReference type="PIRSR" id="PIRSR640198-1"/>
    </source>
</evidence>
<dbReference type="Gene3D" id="1.10.3290.10">
    <property type="entry name" value="Fido-like domain"/>
    <property type="match status" value="1"/>
</dbReference>
<dbReference type="GO" id="GO:0005524">
    <property type="term" value="F:ATP binding"/>
    <property type="evidence" value="ECO:0007669"/>
    <property type="project" value="UniProtKB-KW"/>
</dbReference>
<dbReference type="Pfam" id="PF13776">
    <property type="entry name" value="DUF4172"/>
    <property type="match status" value="1"/>
</dbReference>
<dbReference type="PATRIC" id="fig|1207063.3.peg.3684"/>
<keyword evidence="5" id="KW-1185">Reference proteome</keyword>
<comment type="caution">
    <text evidence="4">The sequence shown here is derived from an EMBL/GenBank/DDBJ whole genome shotgun (WGS) entry which is preliminary data.</text>
</comment>
<sequence length="389" mass="43866">MRRLLAIMTARSADIMAYIHELAEWPEFRWDHKVLAVTLAAVRHRQGRLIGRMEALGFDLRRAASLQTMTEEVLKSSEIEGEILDRDQVRSSIARRLGMDIGGLVPTDRDVESVVEMMLDATQNYDLELSDERLFGWHAALFPTGRSGMQRIKVGAWRDDTLGPMQVISGPVGREHVHYEAPKAARVAGDMQAFLDWFNGQGVLDPVIKAGIAHLWFVTIHPFEDGNGRIARAIADMQLARSEQSPQRFYSMSAQIRQERNAYYDILESTQKGDLDITAWLTWFLACLSRAFDGAEDILSGVLRKARFWEKHAGDSLNERQRVMLNRLLEGFEGKLTSSKWAKIGKCSPDTALRDITDLLERGILVKDMGGGRSTSYSLNDRDDQVAVS</sequence>
<feature type="active site" evidence="1">
    <location>
        <position position="221"/>
    </location>
</feature>
<evidence type="ECO:0000313" key="4">
    <source>
        <dbReference type="EMBL" id="EKE67604.1"/>
    </source>
</evidence>
<dbReference type="InterPro" id="IPR040198">
    <property type="entry name" value="Fido_containing"/>
</dbReference>
<name>K2JAP9_9PROT</name>
<gene>
    <name evidence="4" type="ORF">P24_18391</name>
</gene>
<dbReference type="eggNOG" id="COG3177">
    <property type="taxonomic scope" value="Bacteria"/>
</dbReference>
<reference evidence="4 5" key="1">
    <citation type="journal article" date="2012" name="J. Bacteriol.">
        <title>Genome Sequence of Oceanibaculum indicum Type Strain P24.</title>
        <authorList>
            <person name="Lai Q."/>
            <person name="Shao Z."/>
        </authorList>
    </citation>
    <scope>NUCLEOTIDE SEQUENCE [LARGE SCALE GENOMIC DNA]</scope>
    <source>
        <strain evidence="4 5">P24</strain>
    </source>
</reference>
<dbReference type="PROSITE" id="PS51459">
    <property type="entry name" value="FIDO"/>
    <property type="match status" value="1"/>
</dbReference>